<protein>
    <submittedName>
        <fullName evidence="1">Uncharacterized protein</fullName>
    </submittedName>
</protein>
<dbReference type="Proteomes" id="UP001642540">
    <property type="component" value="Unassembled WGS sequence"/>
</dbReference>
<sequence length="172" mass="19275">MALKIQECCTNIPVLKSTRDGWWRKSISEIVLPPGKFIRAFVNLNCEGEYIDVAHGVKANFVVSTGFNDIIQSFKAVSKEMAVTPCQDQNGEFELHVTPTCTIAPDPGITDVVVPNDNCICLFDQPDCTGEDLHVATNSDYDFIINAGFNDRTRSYRACNRHIQLRFVNDTR</sequence>
<gene>
    <name evidence="1" type="ORF">ODALV1_LOCUS25028</name>
</gene>
<accession>A0ABP1RR36</accession>
<keyword evidence="2" id="KW-1185">Reference proteome</keyword>
<organism evidence="1 2">
    <name type="scientific">Orchesella dallaii</name>
    <dbReference type="NCBI Taxonomy" id="48710"/>
    <lineage>
        <taxon>Eukaryota</taxon>
        <taxon>Metazoa</taxon>
        <taxon>Ecdysozoa</taxon>
        <taxon>Arthropoda</taxon>
        <taxon>Hexapoda</taxon>
        <taxon>Collembola</taxon>
        <taxon>Entomobryomorpha</taxon>
        <taxon>Entomobryoidea</taxon>
        <taxon>Orchesellidae</taxon>
        <taxon>Orchesellinae</taxon>
        <taxon>Orchesella</taxon>
    </lineage>
</organism>
<dbReference type="EMBL" id="CAXLJM020000099">
    <property type="protein sequence ID" value="CAL8133349.1"/>
    <property type="molecule type" value="Genomic_DNA"/>
</dbReference>
<proteinExistence type="predicted"/>
<evidence type="ECO:0000313" key="1">
    <source>
        <dbReference type="EMBL" id="CAL8133349.1"/>
    </source>
</evidence>
<dbReference type="SUPFAM" id="SSF49695">
    <property type="entry name" value="gamma-Crystallin-like"/>
    <property type="match status" value="1"/>
</dbReference>
<comment type="caution">
    <text evidence="1">The sequence shown here is derived from an EMBL/GenBank/DDBJ whole genome shotgun (WGS) entry which is preliminary data.</text>
</comment>
<dbReference type="InterPro" id="IPR011024">
    <property type="entry name" value="G_crystallin-like"/>
</dbReference>
<reference evidence="1 2" key="1">
    <citation type="submission" date="2024-08" db="EMBL/GenBank/DDBJ databases">
        <authorList>
            <person name="Cucini C."/>
            <person name="Frati F."/>
        </authorList>
    </citation>
    <scope>NUCLEOTIDE SEQUENCE [LARGE SCALE GENOMIC DNA]</scope>
</reference>
<evidence type="ECO:0000313" key="2">
    <source>
        <dbReference type="Proteomes" id="UP001642540"/>
    </source>
</evidence>
<name>A0ABP1RR36_9HEXA</name>